<reference evidence="1" key="1">
    <citation type="submission" date="2021-02" db="EMBL/GenBank/DDBJ databases">
        <authorList>
            <person name="Dougan E. K."/>
            <person name="Rhodes N."/>
            <person name="Thang M."/>
            <person name="Chan C."/>
        </authorList>
    </citation>
    <scope>NUCLEOTIDE SEQUENCE</scope>
</reference>
<dbReference type="EMBL" id="CAJNNV010032080">
    <property type="protein sequence ID" value="CAE8638850.1"/>
    <property type="molecule type" value="Genomic_DNA"/>
</dbReference>
<protein>
    <submittedName>
        <fullName evidence="1">Uncharacterized protein</fullName>
    </submittedName>
</protein>
<comment type="caution">
    <text evidence="1">The sequence shown here is derived from an EMBL/GenBank/DDBJ whole genome shotgun (WGS) entry which is preliminary data.</text>
</comment>
<evidence type="ECO:0000313" key="3">
    <source>
        <dbReference type="Proteomes" id="UP000654075"/>
    </source>
</evidence>
<dbReference type="Proteomes" id="UP000654075">
    <property type="component" value="Unassembled WGS sequence"/>
</dbReference>
<keyword evidence="3" id="KW-1185">Reference proteome</keyword>
<evidence type="ECO:0000313" key="2">
    <source>
        <dbReference type="EMBL" id="CAE8647780.1"/>
    </source>
</evidence>
<accession>A0A813HJZ3</accession>
<organism evidence="1 3">
    <name type="scientific">Polarella glacialis</name>
    <name type="common">Dinoflagellate</name>
    <dbReference type="NCBI Taxonomy" id="89957"/>
    <lineage>
        <taxon>Eukaryota</taxon>
        <taxon>Sar</taxon>
        <taxon>Alveolata</taxon>
        <taxon>Dinophyceae</taxon>
        <taxon>Suessiales</taxon>
        <taxon>Suessiaceae</taxon>
        <taxon>Polarella</taxon>
    </lineage>
</organism>
<proteinExistence type="predicted"/>
<gene>
    <name evidence="1" type="ORF">PGLA1383_LOCUS53951</name>
    <name evidence="2" type="ORF">PGLA2088_LOCUS5978</name>
</gene>
<evidence type="ECO:0000313" key="1">
    <source>
        <dbReference type="EMBL" id="CAE8638850.1"/>
    </source>
</evidence>
<dbReference type="EMBL" id="CAJNNW010005861">
    <property type="protein sequence ID" value="CAE8647780.1"/>
    <property type="molecule type" value="Genomic_DNA"/>
</dbReference>
<dbReference type="AlphaFoldDB" id="A0A813HJZ3"/>
<dbReference type="Proteomes" id="UP000626109">
    <property type="component" value="Unassembled WGS sequence"/>
</dbReference>
<sequence>MASGHGHGLGASTSMPSLSLSARVSADGRPGPAYLIPACYSSHKAMSRTFLNAPGLFTGGGARLGGEMEKYFPAEQRNNAIRSVAYQKRQVIAPEVEFLRRSFSIDPWVAKGERQQWSGAPAETIHKDMR</sequence>
<name>A0A813HJZ3_POLGL</name>